<feature type="transmembrane region" description="Helical" evidence="2">
    <location>
        <begin position="56"/>
        <end position="85"/>
    </location>
</feature>
<keyword evidence="4" id="KW-1185">Reference proteome</keyword>
<reference evidence="4" key="1">
    <citation type="journal article" date="2019" name="Int. J. Syst. Evol. Microbiol.">
        <title>The Global Catalogue of Microorganisms (GCM) 10K type strain sequencing project: providing services to taxonomists for standard genome sequencing and annotation.</title>
        <authorList>
            <consortium name="The Broad Institute Genomics Platform"/>
            <consortium name="The Broad Institute Genome Sequencing Center for Infectious Disease"/>
            <person name="Wu L."/>
            <person name="Ma J."/>
        </authorList>
    </citation>
    <scope>NUCLEOTIDE SEQUENCE [LARGE SCALE GENOMIC DNA]</scope>
    <source>
        <strain evidence="4">JCM 31404</strain>
    </source>
</reference>
<feature type="transmembrane region" description="Helical" evidence="2">
    <location>
        <begin position="106"/>
        <end position="125"/>
    </location>
</feature>
<dbReference type="Proteomes" id="UP000634308">
    <property type="component" value="Unassembled WGS sequence"/>
</dbReference>
<sequence>MKGWLLRAEQWTRQFWFIPAVMTALALILAEVGISLEERYGVAKALSFAYSGGESGARSVLSAVGSSSIGVAGTVFSITIAALSYAAGNMGPRLLDNFTRDRGNQVVLGVFIATFTFSIYTLRSVTGSEETPFVPHYNVSVAMLLALACVAALVYYLAHVTSSINMTRVVNLLRDDLRRALDRATEQLDRSPGGSVRDVSPPPEEYWAQAEVFRAPDGGYLQLVDIEGLVARAEAHGVSVRLHVRAGDYVFPHSPVAQGVPDLPDGLNIMGALTLGKRRVAGQDLEYSVRQLSEVAARALSPGVNDPVTAMDVIDRFGDALCRLNDRRWPNGVYLRGHQVRLVMPATSFGGLLDAMFTMPRQYGKGSPAVTLRMLEVFQIVAECIDDPLRRQELLRHARLVLEDAQGATSNSQDLADLNERFGRVERTVQESGGPRAGAAGLP</sequence>
<feature type="transmembrane region" description="Helical" evidence="2">
    <location>
        <begin position="15"/>
        <end position="36"/>
    </location>
</feature>
<gene>
    <name evidence="3" type="ORF">GCM10008959_22980</name>
</gene>
<keyword evidence="2" id="KW-0812">Transmembrane</keyword>
<feature type="region of interest" description="Disordered" evidence="1">
    <location>
        <begin position="424"/>
        <end position="443"/>
    </location>
</feature>
<dbReference type="RefSeq" id="WP_189065126.1">
    <property type="nucleotide sequence ID" value="NZ_BMQM01000014.1"/>
</dbReference>
<dbReference type="EMBL" id="BMQM01000014">
    <property type="protein sequence ID" value="GGR60477.1"/>
    <property type="molecule type" value="Genomic_DNA"/>
</dbReference>
<protein>
    <recommendedName>
        <fullName evidence="5">DUF2254 domain-containing protein</fullName>
    </recommendedName>
</protein>
<dbReference type="InterPro" id="IPR018723">
    <property type="entry name" value="DUF2254_membrane"/>
</dbReference>
<evidence type="ECO:0000313" key="3">
    <source>
        <dbReference type="EMBL" id="GGR60477.1"/>
    </source>
</evidence>
<evidence type="ECO:0000256" key="1">
    <source>
        <dbReference type="SAM" id="MobiDB-lite"/>
    </source>
</evidence>
<evidence type="ECO:0008006" key="5">
    <source>
        <dbReference type="Google" id="ProtNLM"/>
    </source>
</evidence>
<organism evidence="3 4">
    <name type="scientific">Deinococcus seoulensis</name>
    <dbReference type="NCBI Taxonomy" id="1837379"/>
    <lineage>
        <taxon>Bacteria</taxon>
        <taxon>Thermotogati</taxon>
        <taxon>Deinococcota</taxon>
        <taxon>Deinococci</taxon>
        <taxon>Deinococcales</taxon>
        <taxon>Deinococcaceae</taxon>
        <taxon>Deinococcus</taxon>
    </lineage>
</organism>
<keyword evidence="2" id="KW-0472">Membrane</keyword>
<dbReference type="Pfam" id="PF10011">
    <property type="entry name" value="DUF2254"/>
    <property type="match status" value="1"/>
</dbReference>
<proteinExistence type="predicted"/>
<name>A0ABQ2RS91_9DEIO</name>
<feature type="transmembrane region" description="Helical" evidence="2">
    <location>
        <begin position="137"/>
        <end position="158"/>
    </location>
</feature>
<comment type="caution">
    <text evidence="3">The sequence shown here is derived from an EMBL/GenBank/DDBJ whole genome shotgun (WGS) entry which is preliminary data.</text>
</comment>
<evidence type="ECO:0000256" key="2">
    <source>
        <dbReference type="SAM" id="Phobius"/>
    </source>
</evidence>
<keyword evidence="2" id="KW-1133">Transmembrane helix</keyword>
<evidence type="ECO:0000313" key="4">
    <source>
        <dbReference type="Proteomes" id="UP000634308"/>
    </source>
</evidence>
<accession>A0ABQ2RS91</accession>